<proteinExistence type="predicted"/>
<name>A0A3L6F3P9_MAIZE</name>
<gene>
    <name evidence="2" type="ORF">Zm00014a_020464</name>
</gene>
<evidence type="ECO:0000256" key="1">
    <source>
        <dbReference type="SAM" id="MobiDB-lite"/>
    </source>
</evidence>
<dbReference type="AlphaFoldDB" id="A0A3L6F3P9"/>
<feature type="region of interest" description="Disordered" evidence="1">
    <location>
        <begin position="109"/>
        <end position="128"/>
    </location>
</feature>
<protein>
    <submittedName>
        <fullName evidence="2">Uncharacterized protein</fullName>
    </submittedName>
</protein>
<dbReference type="EMBL" id="NCVQ01000005">
    <property type="protein sequence ID" value="PWZ27669.1"/>
    <property type="molecule type" value="Genomic_DNA"/>
</dbReference>
<evidence type="ECO:0000313" key="3">
    <source>
        <dbReference type="Proteomes" id="UP000251960"/>
    </source>
</evidence>
<organism evidence="2 3">
    <name type="scientific">Zea mays</name>
    <name type="common">Maize</name>
    <dbReference type="NCBI Taxonomy" id="4577"/>
    <lineage>
        <taxon>Eukaryota</taxon>
        <taxon>Viridiplantae</taxon>
        <taxon>Streptophyta</taxon>
        <taxon>Embryophyta</taxon>
        <taxon>Tracheophyta</taxon>
        <taxon>Spermatophyta</taxon>
        <taxon>Magnoliopsida</taxon>
        <taxon>Liliopsida</taxon>
        <taxon>Poales</taxon>
        <taxon>Poaceae</taxon>
        <taxon>PACMAD clade</taxon>
        <taxon>Panicoideae</taxon>
        <taxon>Andropogonodae</taxon>
        <taxon>Andropogoneae</taxon>
        <taxon>Tripsacinae</taxon>
        <taxon>Zea</taxon>
    </lineage>
</organism>
<dbReference type="PANTHER" id="PTHR35704:SF1">
    <property type="entry name" value="OS02G0254600 PROTEIN"/>
    <property type="match status" value="1"/>
</dbReference>
<accession>A0A3L6F3P9</accession>
<dbReference type="PANTHER" id="PTHR35704">
    <property type="entry name" value="OS02G0254600 PROTEIN"/>
    <property type="match status" value="1"/>
</dbReference>
<evidence type="ECO:0000313" key="2">
    <source>
        <dbReference type="EMBL" id="PWZ27669.1"/>
    </source>
</evidence>
<dbReference type="Proteomes" id="UP000251960">
    <property type="component" value="Chromosome 4"/>
</dbReference>
<comment type="caution">
    <text evidence="2">The sequence shown here is derived from an EMBL/GenBank/DDBJ whole genome shotgun (WGS) entry which is preliminary data.</text>
</comment>
<sequence length="128" mass="13403">MGNCVQISSGGVGVGGSRSCAAAVEAGCQQPKRRRSTAGGDEEEAIIDQAMTPSSILKVKMVLTKGELGWLVAQLKAGDRRLADVLREMARKREGRAAADGWRPSLESIVECSSETAPAPDATSDKSD</sequence>
<dbReference type="ExpressionAtlas" id="A0A3L6F3P9">
    <property type="expression patterns" value="baseline and differential"/>
</dbReference>
<reference evidence="2 3" key="1">
    <citation type="journal article" date="2018" name="Nat. Genet.">
        <title>Extensive intraspecific gene order and gene structural variations between Mo17 and other maize genomes.</title>
        <authorList>
            <person name="Sun S."/>
            <person name="Zhou Y."/>
            <person name="Chen J."/>
            <person name="Shi J."/>
            <person name="Zhao H."/>
            <person name="Zhao H."/>
            <person name="Song W."/>
            <person name="Zhang M."/>
            <person name="Cui Y."/>
            <person name="Dong X."/>
            <person name="Liu H."/>
            <person name="Ma X."/>
            <person name="Jiao Y."/>
            <person name="Wang B."/>
            <person name="Wei X."/>
            <person name="Stein J.C."/>
            <person name="Glaubitz J.C."/>
            <person name="Lu F."/>
            <person name="Yu G."/>
            <person name="Liang C."/>
            <person name="Fengler K."/>
            <person name="Li B."/>
            <person name="Rafalski A."/>
            <person name="Schnable P.S."/>
            <person name="Ware D.H."/>
            <person name="Buckler E.S."/>
            <person name="Lai J."/>
        </authorList>
    </citation>
    <scope>NUCLEOTIDE SEQUENCE [LARGE SCALE GENOMIC DNA]</scope>
    <source>
        <strain evidence="3">cv. Missouri 17</strain>
        <tissue evidence="2">Seedling</tissue>
    </source>
</reference>